<dbReference type="InterPro" id="IPR011006">
    <property type="entry name" value="CheY-like_superfamily"/>
</dbReference>
<gene>
    <name evidence="6" type="ORF">SBF1_7950003</name>
</gene>
<organism evidence="6 7">
    <name type="scientific">Candidatus Desulfosporosinus infrequens</name>
    <dbReference type="NCBI Taxonomy" id="2043169"/>
    <lineage>
        <taxon>Bacteria</taxon>
        <taxon>Bacillati</taxon>
        <taxon>Bacillota</taxon>
        <taxon>Clostridia</taxon>
        <taxon>Eubacteriales</taxon>
        <taxon>Desulfitobacteriaceae</taxon>
        <taxon>Desulfosporosinus</taxon>
    </lineage>
</organism>
<dbReference type="PROSITE" id="PS50110">
    <property type="entry name" value="RESPONSE_REGULATORY"/>
    <property type="match status" value="1"/>
</dbReference>
<evidence type="ECO:0000259" key="5">
    <source>
        <dbReference type="PROSITE" id="PS50110"/>
    </source>
</evidence>
<evidence type="ECO:0000313" key="7">
    <source>
        <dbReference type="Proteomes" id="UP000238916"/>
    </source>
</evidence>
<feature type="modified residue" description="4-aspartylphosphate" evidence="4">
    <location>
        <position position="55"/>
    </location>
</feature>
<dbReference type="InterPro" id="IPR050595">
    <property type="entry name" value="Bact_response_regulator"/>
</dbReference>
<feature type="domain" description="Response regulatory" evidence="5">
    <location>
        <begin position="3"/>
        <end position="122"/>
    </location>
</feature>
<evidence type="ECO:0000256" key="4">
    <source>
        <dbReference type="PROSITE-ProRule" id="PRU00169"/>
    </source>
</evidence>
<evidence type="ECO:0000256" key="2">
    <source>
        <dbReference type="ARBA" id="ARBA00022553"/>
    </source>
</evidence>
<evidence type="ECO:0000256" key="3">
    <source>
        <dbReference type="ARBA" id="ARBA00024867"/>
    </source>
</evidence>
<dbReference type="CDD" id="cd17574">
    <property type="entry name" value="REC_OmpR"/>
    <property type="match status" value="1"/>
</dbReference>
<dbReference type="PANTHER" id="PTHR44591">
    <property type="entry name" value="STRESS RESPONSE REGULATOR PROTEIN 1"/>
    <property type="match status" value="1"/>
</dbReference>
<accession>A0A2U3LSD2</accession>
<evidence type="ECO:0000313" key="6">
    <source>
        <dbReference type="EMBL" id="SPF54746.1"/>
    </source>
</evidence>
<dbReference type="Gene3D" id="3.40.50.2300">
    <property type="match status" value="1"/>
</dbReference>
<name>A0A2U3LSD2_9FIRM</name>
<dbReference type="SUPFAM" id="SSF52172">
    <property type="entry name" value="CheY-like"/>
    <property type="match status" value="1"/>
</dbReference>
<sequence>MAKILIADDEKYIRLLLEQTLEEITDEGVQLFFAVDGKEALDIIQKEQPELVFLDLMMPKLTGLEVCDLVKNKLGLEKIYIIMLTAKCQVGDMQRGLGIGADNYISKPFDLDGIIEITKQVLAM</sequence>
<protein>
    <recommendedName>
        <fullName evidence="1">Stage 0 sporulation protein A homolog</fullName>
    </recommendedName>
</protein>
<comment type="function">
    <text evidence="3">May play the central regulatory role in sporulation. It may be an element of the effector pathway responsible for the activation of sporulation genes in response to nutritional stress. Spo0A may act in concert with spo0H (a sigma factor) to control the expression of some genes that are critical to the sporulation process.</text>
</comment>
<dbReference type="AlphaFoldDB" id="A0A2U3LSD2"/>
<dbReference type="GO" id="GO:0000160">
    <property type="term" value="P:phosphorelay signal transduction system"/>
    <property type="evidence" value="ECO:0007669"/>
    <property type="project" value="InterPro"/>
</dbReference>
<dbReference type="OrthoDB" id="9808843at2"/>
<proteinExistence type="predicted"/>
<dbReference type="EMBL" id="OMOF01000773">
    <property type="protein sequence ID" value="SPF54746.1"/>
    <property type="molecule type" value="Genomic_DNA"/>
</dbReference>
<keyword evidence="2 4" id="KW-0597">Phosphoprotein</keyword>
<dbReference type="PANTHER" id="PTHR44591:SF3">
    <property type="entry name" value="RESPONSE REGULATORY DOMAIN-CONTAINING PROTEIN"/>
    <property type="match status" value="1"/>
</dbReference>
<dbReference type="InterPro" id="IPR001789">
    <property type="entry name" value="Sig_transdc_resp-reg_receiver"/>
</dbReference>
<reference evidence="7" key="1">
    <citation type="submission" date="2018-02" db="EMBL/GenBank/DDBJ databases">
        <authorList>
            <person name="Hausmann B."/>
        </authorList>
    </citation>
    <scope>NUCLEOTIDE SEQUENCE [LARGE SCALE GENOMIC DNA]</scope>
    <source>
        <strain evidence="7">Peat soil MAG SbF1</strain>
    </source>
</reference>
<evidence type="ECO:0000256" key="1">
    <source>
        <dbReference type="ARBA" id="ARBA00018672"/>
    </source>
</evidence>
<dbReference type="Pfam" id="PF00072">
    <property type="entry name" value="Response_reg"/>
    <property type="match status" value="1"/>
</dbReference>
<dbReference type="Proteomes" id="UP000238916">
    <property type="component" value="Unassembled WGS sequence"/>
</dbReference>
<dbReference type="SMART" id="SM00448">
    <property type="entry name" value="REC"/>
    <property type="match status" value="1"/>
</dbReference>